<dbReference type="Proteomes" id="UP000292459">
    <property type="component" value="Unassembled WGS sequence"/>
</dbReference>
<dbReference type="EMBL" id="QVFV01000001">
    <property type="protein sequence ID" value="RZM82864.1"/>
    <property type="molecule type" value="Genomic_DNA"/>
</dbReference>
<evidence type="ECO:0000313" key="2">
    <source>
        <dbReference type="Proteomes" id="UP000292459"/>
    </source>
</evidence>
<name>A0A4Q7EG82_9CYAN</name>
<dbReference type="AlphaFoldDB" id="A0A4Q7EG82"/>
<gene>
    <name evidence="1" type="ORF">DYY88_06590</name>
</gene>
<keyword evidence="2" id="KW-1185">Reference proteome</keyword>
<reference evidence="1 2" key="1">
    <citation type="submission" date="2018-11" db="EMBL/GenBank/DDBJ databases">
        <title>Whole genome sequencing of an environmental sample.</title>
        <authorList>
            <person name="Sarangi A.N."/>
            <person name="Singh D."/>
            <person name="Tripathy S."/>
        </authorList>
    </citation>
    <scope>NUCLEOTIDE SEQUENCE [LARGE SCALE GENOMIC DNA]</scope>
    <source>
        <strain evidence="1 2">Lakshadweep</strain>
    </source>
</reference>
<organism evidence="1 2">
    <name type="scientific">Leptolyngbya iicbica LK</name>
    <dbReference type="NCBI Taxonomy" id="2294035"/>
    <lineage>
        <taxon>Bacteria</taxon>
        <taxon>Bacillati</taxon>
        <taxon>Cyanobacteriota</taxon>
        <taxon>Cyanophyceae</taxon>
        <taxon>Leptolyngbyales</taxon>
        <taxon>Leptolyngbyaceae</taxon>
        <taxon>Leptolyngbya group</taxon>
        <taxon>Leptolyngbya</taxon>
        <taxon>Leptolyngbya iicbica</taxon>
    </lineage>
</organism>
<protein>
    <submittedName>
        <fullName evidence="1">Uncharacterized protein</fullName>
    </submittedName>
</protein>
<dbReference type="RefSeq" id="WP_039726095.1">
    <property type="nucleotide sequence ID" value="NZ_QVFV01000001.1"/>
</dbReference>
<evidence type="ECO:0000313" key="1">
    <source>
        <dbReference type="EMBL" id="RZM82864.1"/>
    </source>
</evidence>
<accession>A0A4Q7EG82</accession>
<sequence length="171" mass="18812">MAMAVVYQGLSKQWLRFADLRPNALVSGTPYVYDLAATAIALPTGKTVTHTELYLKHSTDDIRFIVPLELWPGALTAQGCADCVSVIRRGGRIYAIVRLPGGGSGGYDINQVMEILEGWALHQGSFLSCGRAYVQHSELVFPRHATGCPELPWGYVPWGQWEYATVDLSEL</sequence>
<proteinExistence type="predicted"/>
<comment type="caution">
    <text evidence="1">The sequence shown here is derived from an EMBL/GenBank/DDBJ whole genome shotgun (WGS) entry which is preliminary data.</text>
</comment>